<evidence type="ECO:0000313" key="3">
    <source>
        <dbReference type="Proteomes" id="UP001317870"/>
    </source>
</evidence>
<reference evidence="2 3" key="1">
    <citation type="submission" date="2022-11" db="EMBL/GenBank/DDBJ databases">
        <title>Genome Sequencing of Nocardia sp. ON39_IFM12276 and assembly.</title>
        <authorList>
            <person name="Shimojima M."/>
            <person name="Toyokawa M."/>
            <person name="Uesaka K."/>
        </authorList>
    </citation>
    <scope>NUCLEOTIDE SEQUENCE [LARGE SCALE GENOMIC DNA]</scope>
    <source>
        <strain evidence="2 3">IFM 12276</strain>
    </source>
</reference>
<dbReference type="GO" id="GO:0008168">
    <property type="term" value="F:methyltransferase activity"/>
    <property type="evidence" value="ECO:0007669"/>
    <property type="project" value="UniProtKB-KW"/>
</dbReference>
<dbReference type="Gene3D" id="3.40.50.150">
    <property type="entry name" value="Vaccinia Virus protein VP39"/>
    <property type="match status" value="1"/>
</dbReference>
<dbReference type="Proteomes" id="UP001317870">
    <property type="component" value="Chromosome"/>
</dbReference>
<dbReference type="CDD" id="cd02440">
    <property type="entry name" value="AdoMet_MTases"/>
    <property type="match status" value="1"/>
</dbReference>
<dbReference type="PANTHER" id="PTHR42912">
    <property type="entry name" value="METHYLTRANSFERASE"/>
    <property type="match status" value="1"/>
</dbReference>
<dbReference type="InterPro" id="IPR004033">
    <property type="entry name" value="UbiE/COQ5_MeTrFase"/>
</dbReference>
<organism evidence="2 3">
    <name type="scientific">Nocardia sputorum</name>
    <dbReference type="NCBI Taxonomy" id="2984338"/>
    <lineage>
        <taxon>Bacteria</taxon>
        <taxon>Bacillati</taxon>
        <taxon>Actinomycetota</taxon>
        <taxon>Actinomycetes</taxon>
        <taxon>Mycobacteriales</taxon>
        <taxon>Nocardiaceae</taxon>
        <taxon>Nocardia</taxon>
    </lineage>
</organism>
<feature type="domain" description="Methyltransferase" evidence="1">
    <location>
        <begin position="51"/>
        <end position="146"/>
    </location>
</feature>
<dbReference type="InterPro" id="IPR050508">
    <property type="entry name" value="Methyltransf_Superfamily"/>
</dbReference>
<dbReference type="RefSeq" id="WP_281873710.1">
    <property type="nucleotide sequence ID" value="NZ_AP026978.1"/>
</dbReference>
<dbReference type="InterPro" id="IPR041698">
    <property type="entry name" value="Methyltransf_25"/>
</dbReference>
<dbReference type="InterPro" id="IPR029063">
    <property type="entry name" value="SAM-dependent_MTases_sf"/>
</dbReference>
<dbReference type="PANTHER" id="PTHR42912:SF93">
    <property type="entry name" value="N6-ADENOSINE-METHYLTRANSFERASE TMT1A"/>
    <property type="match status" value="1"/>
</dbReference>
<evidence type="ECO:0000313" key="2">
    <source>
        <dbReference type="EMBL" id="BDU00783.1"/>
    </source>
</evidence>
<dbReference type="SUPFAM" id="SSF53335">
    <property type="entry name" value="S-adenosyl-L-methionine-dependent methyltransferases"/>
    <property type="match status" value="1"/>
</dbReference>
<sequence>MTEIVNIAQAQAWNGYEGAHWAEHDGRYDAVNSGFNEPLLAAADIRDGDRVLDIGCGNGQLTRLAAARAGSGSATGLDLSGPMLARARDRARAEGIANVSFRQGDAQVHPFPAAAFDVVMSRFGIMFFADPIAAFTNIARALRPGGRLAFVAMTALGGTDLGTVFGALATHFPYAGPEDGHGPTSFSDPGRVREVLSAAGFDDIGCARVEADGIWGRDIADAAEFLLGWGPIRHQLSLVDPTVEADARRTLREALRPFDRPDGVRLRGTAWLVTASAPLL</sequence>
<protein>
    <submittedName>
        <fullName evidence="2">Methyltransferase</fullName>
    </submittedName>
</protein>
<dbReference type="GO" id="GO:0032259">
    <property type="term" value="P:methylation"/>
    <property type="evidence" value="ECO:0007669"/>
    <property type="project" value="UniProtKB-KW"/>
</dbReference>
<evidence type="ECO:0000259" key="1">
    <source>
        <dbReference type="Pfam" id="PF13649"/>
    </source>
</evidence>
<gene>
    <name evidence="2" type="ORF">IFM12276_38110</name>
</gene>
<proteinExistence type="predicted"/>
<keyword evidence="2" id="KW-0489">Methyltransferase</keyword>
<dbReference type="EMBL" id="AP026978">
    <property type="protein sequence ID" value="BDU00783.1"/>
    <property type="molecule type" value="Genomic_DNA"/>
</dbReference>
<name>A0ABM8D0E0_9NOCA</name>
<dbReference type="PROSITE" id="PS51608">
    <property type="entry name" value="SAM_MT_UBIE"/>
    <property type="match status" value="1"/>
</dbReference>
<keyword evidence="3" id="KW-1185">Reference proteome</keyword>
<accession>A0ABM8D0E0</accession>
<keyword evidence="2" id="KW-0808">Transferase</keyword>
<dbReference type="Pfam" id="PF13649">
    <property type="entry name" value="Methyltransf_25"/>
    <property type="match status" value="1"/>
</dbReference>